<accession>A0A265N8U6</accession>
<feature type="domain" description="Response regulatory" evidence="8">
    <location>
        <begin position="3"/>
        <end position="119"/>
    </location>
</feature>
<dbReference type="PRINTS" id="PR00038">
    <property type="entry name" value="HTHLUXR"/>
</dbReference>
<comment type="subcellular location">
    <subcellularLocation>
        <location evidence="1">Cytoplasm</location>
    </subcellularLocation>
</comment>
<dbReference type="SMART" id="SM00448">
    <property type="entry name" value="REC"/>
    <property type="match status" value="1"/>
</dbReference>
<dbReference type="Gene3D" id="3.40.50.2300">
    <property type="match status" value="1"/>
</dbReference>
<evidence type="ECO:0000256" key="6">
    <source>
        <dbReference type="PROSITE-ProRule" id="PRU00169"/>
    </source>
</evidence>
<dbReference type="InterPro" id="IPR039420">
    <property type="entry name" value="WalR-like"/>
</dbReference>
<dbReference type="SUPFAM" id="SSF46894">
    <property type="entry name" value="C-terminal effector domain of the bipartite response regulators"/>
    <property type="match status" value="1"/>
</dbReference>
<dbReference type="PROSITE" id="PS50043">
    <property type="entry name" value="HTH_LUXR_2"/>
    <property type="match status" value="1"/>
</dbReference>
<evidence type="ECO:0000256" key="4">
    <source>
        <dbReference type="ARBA" id="ARBA00023125"/>
    </source>
</evidence>
<dbReference type="EMBL" id="NPMS01000005">
    <property type="protein sequence ID" value="OZU88245.1"/>
    <property type="molecule type" value="Genomic_DNA"/>
</dbReference>
<keyword evidence="4 9" id="KW-0238">DNA-binding</keyword>
<reference evidence="9 10" key="1">
    <citation type="submission" date="2017-08" db="EMBL/GenBank/DDBJ databases">
        <title>Virgibacillus indicus sp. nov. and Virgibacillus profoundi sp. nov, two moderately halophilic bacteria isolated from marine sediment by using the Microfluidic Streak Plate.</title>
        <authorList>
            <person name="Xu B."/>
            <person name="Hu B."/>
            <person name="Wang J."/>
            <person name="Zhu Y."/>
            <person name="Huang L."/>
            <person name="Du W."/>
            <person name="Huang Y."/>
        </authorList>
    </citation>
    <scope>NUCLEOTIDE SEQUENCE [LARGE SCALE GENOMIC DNA]</scope>
    <source>
        <strain evidence="9 10">IO3-P2-C2</strain>
    </source>
</reference>
<keyword evidence="10" id="KW-1185">Reference proteome</keyword>
<evidence type="ECO:0000313" key="10">
    <source>
        <dbReference type="Proteomes" id="UP000216498"/>
    </source>
</evidence>
<dbReference type="GO" id="GO:0005737">
    <property type="term" value="C:cytoplasm"/>
    <property type="evidence" value="ECO:0007669"/>
    <property type="project" value="UniProtKB-SubCell"/>
</dbReference>
<dbReference type="GO" id="GO:0000160">
    <property type="term" value="P:phosphorelay signal transduction system"/>
    <property type="evidence" value="ECO:0007669"/>
    <property type="project" value="InterPro"/>
</dbReference>
<proteinExistence type="predicted"/>
<dbReference type="OrthoDB" id="9780153at2"/>
<dbReference type="PANTHER" id="PTHR43214:SF43">
    <property type="entry name" value="TWO-COMPONENT RESPONSE REGULATOR"/>
    <property type="match status" value="1"/>
</dbReference>
<dbReference type="CDD" id="cd06170">
    <property type="entry name" value="LuxR_C_like"/>
    <property type="match status" value="1"/>
</dbReference>
<dbReference type="InterPro" id="IPR058245">
    <property type="entry name" value="NreC/VraR/RcsB-like_REC"/>
</dbReference>
<protein>
    <submittedName>
        <fullName evidence="9">DNA-binding response regulator</fullName>
    </submittedName>
</protein>
<dbReference type="Pfam" id="PF00072">
    <property type="entry name" value="Response_reg"/>
    <property type="match status" value="1"/>
</dbReference>
<dbReference type="Proteomes" id="UP000216498">
    <property type="component" value="Unassembled WGS sequence"/>
</dbReference>
<evidence type="ECO:0000259" key="8">
    <source>
        <dbReference type="PROSITE" id="PS50110"/>
    </source>
</evidence>
<dbReference type="InterPro" id="IPR011006">
    <property type="entry name" value="CheY-like_superfamily"/>
</dbReference>
<dbReference type="GO" id="GO:0003677">
    <property type="term" value="F:DNA binding"/>
    <property type="evidence" value="ECO:0007669"/>
    <property type="project" value="UniProtKB-KW"/>
</dbReference>
<evidence type="ECO:0000256" key="1">
    <source>
        <dbReference type="ARBA" id="ARBA00004496"/>
    </source>
</evidence>
<evidence type="ECO:0000259" key="7">
    <source>
        <dbReference type="PROSITE" id="PS50043"/>
    </source>
</evidence>
<gene>
    <name evidence="9" type="ORF">CIL03_11360</name>
</gene>
<dbReference type="Pfam" id="PF00196">
    <property type="entry name" value="GerE"/>
    <property type="match status" value="1"/>
</dbReference>
<feature type="modified residue" description="4-aspartylphosphate" evidence="6">
    <location>
        <position position="54"/>
    </location>
</feature>
<name>A0A265N8U6_9BACI</name>
<dbReference type="PANTHER" id="PTHR43214">
    <property type="entry name" value="TWO-COMPONENT RESPONSE REGULATOR"/>
    <property type="match status" value="1"/>
</dbReference>
<dbReference type="InterPro" id="IPR016032">
    <property type="entry name" value="Sig_transdc_resp-reg_C-effctor"/>
</dbReference>
<dbReference type="SUPFAM" id="SSF52172">
    <property type="entry name" value="CheY-like"/>
    <property type="match status" value="1"/>
</dbReference>
<dbReference type="InterPro" id="IPR000792">
    <property type="entry name" value="Tscrpt_reg_LuxR_C"/>
</dbReference>
<evidence type="ECO:0000313" key="9">
    <source>
        <dbReference type="EMBL" id="OZU88245.1"/>
    </source>
</evidence>
<sequence length="223" mass="25338">MIKVLLVDDQKLFSEGVRSLLSREEDMVVVGAASNGKEAMEKMLKHEPDVVLMDIHMPQVDGIKATIQIKEHFPKTKVILLTTFADEELVLIGKKVGADGFLLKDLSASHVIRSIRDAYHDEIVISGEAARILARQILQVNYSKKELLSQKLANREINLSARELDIAHLLMEETSNKHIAQRLFLSEGTIKNYISEIYNKVNIHNRKEVIAYLQGLFSKKSYW</sequence>
<evidence type="ECO:0000256" key="3">
    <source>
        <dbReference type="ARBA" id="ARBA00023015"/>
    </source>
</evidence>
<organism evidence="9 10">
    <name type="scientific">Virgibacillus indicus</name>
    <dbReference type="NCBI Taxonomy" id="2024554"/>
    <lineage>
        <taxon>Bacteria</taxon>
        <taxon>Bacillati</taxon>
        <taxon>Bacillota</taxon>
        <taxon>Bacilli</taxon>
        <taxon>Bacillales</taxon>
        <taxon>Bacillaceae</taxon>
        <taxon>Virgibacillus</taxon>
    </lineage>
</organism>
<dbReference type="GO" id="GO:0006355">
    <property type="term" value="P:regulation of DNA-templated transcription"/>
    <property type="evidence" value="ECO:0007669"/>
    <property type="project" value="InterPro"/>
</dbReference>
<evidence type="ECO:0000256" key="5">
    <source>
        <dbReference type="ARBA" id="ARBA00023163"/>
    </source>
</evidence>
<evidence type="ECO:0000256" key="2">
    <source>
        <dbReference type="ARBA" id="ARBA00022553"/>
    </source>
</evidence>
<feature type="domain" description="HTH luxR-type" evidence="7">
    <location>
        <begin position="152"/>
        <end position="217"/>
    </location>
</feature>
<dbReference type="SMART" id="SM00421">
    <property type="entry name" value="HTH_LUXR"/>
    <property type="match status" value="1"/>
</dbReference>
<dbReference type="CDD" id="cd17535">
    <property type="entry name" value="REC_NarL-like"/>
    <property type="match status" value="1"/>
</dbReference>
<keyword evidence="2 6" id="KW-0597">Phosphoprotein</keyword>
<keyword evidence="5" id="KW-0804">Transcription</keyword>
<dbReference type="PROSITE" id="PS50110">
    <property type="entry name" value="RESPONSE_REGULATORY"/>
    <property type="match status" value="1"/>
</dbReference>
<dbReference type="InterPro" id="IPR001789">
    <property type="entry name" value="Sig_transdc_resp-reg_receiver"/>
</dbReference>
<keyword evidence="3" id="KW-0805">Transcription regulation</keyword>
<dbReference type="AlphaFoldDB" id="A0A265N8U6"/>
<comment type="caution">
    <text evidence="9">The sequence shown here is derived from an EMBL/GenBank/DDBJ whole genome shotgun (WGS) entry which is preliminary data.</text>
</comment>
<dbReference type="RefSeq" id="WP_094885984.1">
    <property type="nucleotide sequence ID" value="NZ_NPMS01000005.1"/>
</dbReference>